<dbReference type="PANTHER" id="PTHR45786:SF74">
    <property type="entry name" value="ATP-DEPENDENT DNA HELICASE"/>
    <property type="match status" value="1"/>
</dbReference>
<feature type="compositionally biased region" description="Low complexity" evidence="1">
    <location>
        <begin position="67"/>
        <end position="81"/>
    </location>
</feature>
<evidence type="ECO:0000313" key="2">
    <source>
        <dbReference type="EMBL" id="CAH0397885.1"/>
    </source>
</evidence>
<accession>A0ABN8ATP1</accession>
<sequence>MTSKRKSNLAISSSRARAAKLARSLESEKDSQICRTLDAERLATQRAAETFEQTQTRHNFDADRSAAQRAADTSQQTQARQVLDAERHAAQRAAETSQQTQARQVLDAERHAAQRATETSQQTQARQILDAERQASYIAAETSEETRRSRLINSERQAERRLTFTMNTWEAFADAAFDYDPLIDYFNHRLVLIGRMANKCRHYEALKWKEETPALERMPGENNKLVIHPDRTPSEEHERRYKAFLINEVAAMVCGEQFASRDIVLQARDNTLTRAPDTHKFYDALQYPLMFSKGQEGYHFQIPQVNPVTNVPLSNKKVSSMDFYAYHMMIREDDFNVIQRCKQLAYQFYVDM</sequence>
<dbReference type="EMBL" id="OU963903">
    <property type="protein sequence ID" value="CAH0397885.1"/>
    <property type="molecule type" value="Genomic_DNA"/>
</dbReference>
<evidence type="ECO:0000313" key="3">
    <source>
        <dbReference type="Proteomes" id="UP001153292"/>
    </source>
</evidence>
<keyword evidence="3" id="KW-1185">Reference proteome</keyword>
<proteinExistence type="predicted"/>
<evidence type="ECO:0008006" key="4">
    <source>
        <dbReference type="Google" id="ProtNLM"/>
    </source>
</evidence>
<dbReference type="PANTHER" id="PTHR45786">
    <property type="entry name" value="DNA BINDING PROTEIN-LIKE"/>
    <property type="match status" value="1"/>
</dbReference>
<feature type="compositionally biased region" description="Polar residues" evidence="1">
    <location>
        <begin position="116"/>
        <end position="126"/>
    </location>
</feature>
<feature type="compositionally biased region" description="Polar residues" evidence="1">
    <location>
        <begin position="94"/>
        <end position="103"/>
    </location>
</feature>
<name>A0ABN8ATP1_CHISP</name>
<evidence type="ECO:0000256" key="1">
    <source>
        <dbReference type="SAM" id="MobiDB-lite"/>
    </source>
</evidence>
<dbReference type="Proteomes" id="UP001153292">
    <property type="component" value="Chromosome 10"/>
</dbReference>
<gene>
    <name evidence="2" type="ORF">CHILSU_LOCUS984</name>
</gene>
<reference evidence="2" key="1">
    <citation type="submission" date="2021-12" db="EMBL/GenBank/DDBJ databases">
        <authorList>
            <person name="King R."/>
        </authorList>
    </citation>
    <scope>NUCLEOTIDE SEQUENCE</scope>
</reference>
<organism evidence="2 3">
    <name type="scientific">Chilo suppressalis</name>
    <name type="common">Asiatic rice borer moth</name>
    <dbReference type="NCBI Taxonomy" id="168631"/>
    <lineage>
        <taxon>Eukaryota</taxon>
        <taxon>Metazoa</taxon>
        <taxon>Ecdysozoa</taxon>
        <taxon>Arthropoda</taxon>
        <taxon>Hexapoda</taxon>
        <taxon>Insecta</taxon>
        <taxon>Pterygota</taxon>
        <taxon>Neoptera</taxon>
        <taxon>Endopterygota</taxon>
        <taxon>Lepidoptera</taxon>
        <taxon>Glossata</taxon>
        <taxon>Ditrysia</taxon>
        <taxon>Pyraloidea</taxon>
        <taxon>Crambidae</taxon>
        <taxon>Crambinae</taxon>
        <taxon>Chilo</taxon>
    </lineage>
</organism>
<feature type="region of interest" description="Disordered" evidence="1">
    <location>
        <begin position="51"/>
        <end position="126"/>
    </location>
</feature>
<protein>
    <recommendedName>
        <fullName evidence="4">Helitron helicase-like domain-containing protein</fullName>
    </recommendedName>
</protein>